<sequence length="459" mass="51839">MLDTGIDVPEVVNLVFFKQVRSKTKFWQMMGRGTRLCPDLFGPGQDKEFFRVFDYCQNLEFFGANPELKEAGAAKSLSERLFAARLDLVRALDEKSGTLDGRSEPAREPHQSGGSGDPPNEAEIREDAVKTLQDTVSSLNLDNFIVRQHRRAVEKYREPDAWQSIDDERRKELVDEIAPLPSAKGFGTEEAKRFDLLMFSLQLALLKGSKRFDTLRKQLMEIASALEDQMGIPTIAHQAELIEEIQTEQWWEGITVPLLELVRLRLRDLVQHIEKSKKVVVYSDFTDEIGVGVEHELPQVGEADFARFKLKARHFLRAHENHIVLHKLRQGKPLTPTDLTELEKMLLDAGIGEAGDIKRARETSQRFGRFVRSLVGLDRAAVNEAFSDFLSSGTATATQIEFINMVIEHLTDQGVIEPALLYEPPFTDIAPTGPDQVFDEERVARLFARIQAINDSAVA</sequence>
<dbReference type="InterPro" id="IPR050742">
    <property type="entry name" value="Helicase_Restrict-Modif_Enz"/>
</dbReference>
<dbReference type="GO" id="GO:0005829">
    <property type="term" value="C:cytosol"/>
    <property type="evidence" value="ECO:0007669"/>
    <property type="project" value="TreeGrafter"/>
</dbReference>
<dbReference type="Gene3D" id="3.40.50.300">
    <property type="entry name" value="P-loop containing nucleotide triphosphate hydrolases"/>
    <property type="match status" value="1"/>
</dbReference>
<comment type="caution">
    <text evidence="3">The sequence shown here is derived from an EMBL/GenBank/DDBJ whole genome shotgun (WGS) entry which is preliminary data.</text>
</comment>
<dbReference type="Pfam" id="PF08463">
    <property type="entry name" value="EcoEI_R_C"/>
    <property type="match status" value="1"/>
</dbReference>
<name>A0A0R3MDH5_9BRAD</name>
<evidence type="ECO:0000256" key="1">
    <source>
        <dbReference type="SAM" id="MobiDB-lite"/>
    </source>
</evidence>
<dbReference type="InterPro" id="IPR013670">
    <property type="entry name" value="EcoEI_R_C_dom"/>
</dbReference>
<feature type="compositionally biased region" description="Basic and acidic residues" evidence="1">
    <location>
        <begin position="97"/>
        <end position="110"/>
    </location>
</feature>
<feature type="domain" description="EcoEI R protein C-terminal" evidence="2">
    <location>
        <begin position="307"/>
        <end position="453"/>
    </location>
</feature>
<dbReference type="Proteomes" id="UP000052023">
    <property type="component" value="Unassembled WGS sequence"/>
</dbReference>
<evidence type="ECO:0000313" key="3">
    <source>
        <dbReference type="EMBL" id="KRR18327.1"/>
    </source>
</evidence>
<dbReference type="PANTHER" id="PTHR47396:SF1">
    <property type="entry name" value="ATP-DEPENDENT HELICASE IRC3-RELATED"/>
    <property type="match status" value="1"/>
</dbReference>
<proteinExistence type="predicted"/>
<gene>
    <name evidence="3" type="ORF">CQ13_35095</name>
</gene>
<dbReference type="InterPro" id="IPR027417">
    <property type="entry name" value="P-loop_NTPase"/>
</dbReference>
<evidence type="ECO:0000313" key="4">
    <source>
        <dbReference type="Proteomes" id="UP000052023"/>
    </source>
</evidence>
<organism evidence="3 4">
    <name type="scientific">Bradyrhizobium retamae</name>
    <dbReference type="NCBI Taxonomy" id="1300035"/>
    <lineage>
        <taxon>Bacteria</taxon>
        <taxon>Pseudomonadati</taxon>
        <taxon>Pseudomonadota</taxon>
        <taxon>Alphaproteobacteria</taxon>
        <taxon>Hyphomicrobiales</taxon>
        <taxon>Nitrobacteraceae</taxon>
        <taxon>Bradyrhizobium</taxon>
    </lineage>
</organism>
<reference evidence="3 4" key="1">
    <citation type="submission" date="2014-03" db="EMBL/GenBank/DDBJ databases">
        <title>Bradyrhizobium valentinum sp. nov., isolated from effective nodules of Lupinus mariae-josephae, a lupine endemic of basic-lime soils in Eastern Spain.</title>
        <authorList>
            <person name="Duran D."/>
            <person name="Rey L."/>
            <person name="Navarro A."/>
            <person name="Busquets A."/>
            <person name="Imperial J."/>
            <person name="Ruiz-Argueso T."/>
        </authorList>
    </citation>
    <scope>NUCLEOTIDE SEQUENCE [LARGE SCALE GENOMIC DNA]</scope>
    <source>
        <strain evidence="3 4">Ro19</strain>
    </source>
</reference>
<dbReference type="EMBL" id="LLYA01000197">
    <property type="protein sequence ID" value="KRR18327.1"/>
    <property type="molecule type" value="Genomic_DNA"/>
</dbReference>
<keyword evidence="4" id="KW-1185">Reference proteome</keyword>
<feature type="region of interest" description="Disordered" evidence="1">
    <location>
        <begin position="97"/>
        <end position="122"/>
    </location>
</feature>
<accession>A0A0R3MDH5</accession>
<dbReference type="GO" id="GO:0003677">
    <property type="term" value="F:DNA binding"/>
    <property type="evidence" value="ECO:0007669"/>
    <property type="project" value="InterPro"/>
</dbReference>
<evidence type="ECO:0000259" key="2">
    <source>
        <dbReference type="Pfam" id="PF08463"/>
    </source>
</evidence>
<dbReference type="GO" id="GO:0003824">
    <property type="term" value="F:catalytic activity"/>
    <property type="evidence" value="ECO:0007669"/>
    <property type="project" value="InterPro"/>
</dbReference>
<protein>
    <recommendedName>
        <fullName evidence="2">EcoEI R protein C-terminal domain-containing protein</fullName>
    </recommendedName>
</protein>
<dbReference type="PANTHER" id="PTHR47396">
    <property type="entry name" value="TYPE I RESTRICTION ENZYME ECOKI R PROTEIN"/>
    <property type="match status" value="1"/>
</dbReference>
<dbReference type="AlphaFoldDB" id="A0A0R3MDH5"/>
<dbReference type="GO" id="GO:0006304">
    <property type="term" value="P:DNA modification"/>
    <property type="evidence" value="ECO:0007669"/>
    <property type="project" value="InterPro"/>
</dbReference>